<organism evidence="11 12">
    <name type="scientific">Candidatus Aeolococcus gillhamiae</name>
    <dbReference type="NCBI Taxonomy" id="3127015"/>
    <lineage>
        <taxon>Bacteria</taxon>
        <taxon>Bacillati</taxon>
        <taxon>Candidatus Dormiibacterota</taxon>
        <taxon>Candidatus Dormibacteria</taxon>
        <taxon>Candidatus Aeolococcales</taxon>
        <taxon>Candidatus Aeolococcaceae</taxon>
        <taxon>Candidatus Aeolococcus</taxon>
    </lineage>
</organism>
<dbReference type="AlphaFoldDB" id="A0A934JPW1"/>
<feature type="domain" description="Sulphate adenylyltransferase catalytic" evidence="9">
    <location>
        <begin position="170"/>
        <end position="380"/>
    </location>
</feature>
<gene>
    <name evidence="8 11" type="primary">sat</name>
    <name evidence="11" type="ORF">JF886_00800</name>
</gene>
<keyword evidence="3 8" id="KW-0548">Nucleotidyltransferase</keyword>
<keyword evidence="5 8" id="KW-0067">ATP-binding</keyword>
<proteinExistence type="inferred from homology"/>
<dbReference type="InterPro" id="IPR024951">
    <property type="entry name" value="Sulfurylase_cat_dom"/>
</dbReference>
<comment type="similarity">
    <text evidence="6 8">Belongs to the sulfate adenylyltransferase family.</text>
</comment>
<evidence type="ECO:0000256" key="1">
    <source>
        <dbReference type="ARBA" id="ARBA00005048"/>
    </source>
</evidence>
<dbReference type="GO" id="GO:0000103">
    <property type="term" value="P:sulfate assimilation"/>
    <property type="evidence" value="ECO:0007669"/>
    <property type="project" value="UniProtKB-UniRule"/>
</dbReference>
<dbReference type="InterPro" id="IPR002650">
    <property type="entry name" value="Sulphate_adenylyltransferase"/>
</dbReference>
<dbReference type="InterPro" id="IPR025980">
    <property type="entry name" value="ATP-Sase_PUA-like_dom"/>
</dbReference>
<dbReference type="Pfam" id="PF14306">
    <property type="entry name" value="PUA_2"/>
    <property type="match status" value="1"/>
</dbReference>
<accession>A0A934JPW1</accession>
<evidence type="ECO:0000256" key="8">
    <source>
        <dbReference type="HAMAP-Rule" id="MF_00066"/>
    </source>
</evidence>
<dbReference type="Gene3D" id="3.10.400.10">
    <property type="entry name" value="Sulfate adenylyltransferase"/>
    <property type="match status" value="1"/>
</dbReference>
<comment type="caution">
    <text evidence="11">The sequence shown here is derived from an EMBL/GenBank/DDBJ whole genome shotgun (WGS) entry which is preliminary data.</text>
</comment>
<sequence>MRRTLAPASIPLVNRLLSPDDSSRRLAALAGAPRIALDSRQQADVHCIAVGAFSPLTGFVGSADHESVCATMRLADGSVWPMPVVLAVDEQTAGARGAGDEVVLVGTDGEPLALMTISESFTVDLTAEVERCFGTSDPAHPGVAARVAQGKFALGGDVEALRIPASAFPDYDLSPAQTRARFAELGWRTVVGFQTRNPVHRAHEYLHKVALETIDGLFLQPLVGDTKGDDISAATRMRCYEVLLDGYYPKDRVVLGTFPAAMRYAGPREAVLHSIVRRNYGCTHFIVGRDHAGVGSYYGTYDAQRVFDSIDPTALGIQILPFEHTFWCHRCEGMASTRTCPHPDDDHLALSGTRVRAMLLAGEMPPPEFSRPEVAAILIESAREGLEAAAGKR</sequence>
<comment type="catalytic activity">
    <reaction evidence="7 8">
        <text>sulfate + ATP + H(+) = adenosine 5'-phosphosulfate + diphosphate</text>
        <dbReference type="Rhea" id="RHEA:18133"/>
        <dbReference type="ChEBI" id="CHEBI:15378"/>
        <dbReference type="ChEBI" id="CHEBI:16189"/>
        <dbReference type="ChEBI" id="CHEBI:30616"/>
        <dbReference type="ChEBI" id="CHEBI:33019"/>
        <dbReference type="ChEBI" id="CHEBI:58243"/>
        <dbReference type="EC" id="2.7.7.4"/>
    </reaction>
</comment>
<dbReference type="GO" id="GO:0070814">
    <property type="term" value="P:hydrogen sulfide biosynthetic process"/>
    <property type="evidence" value="ECO:0007669"/>
    <property type="project" value="UniProtKB-UniRule"/>
</dbReference>
<dbReference type="GO" id="GO:0004781">
    <property type="term" value="F:sulfate adenylyltransferase (ATP) activity"/>
    <property type="evidence" value="ECO:0007669"/>
    <property type="project" value="UniProtKB-UniRule"/>
</dbReference>
<protein>
    <recommendedName>
        <fullName evidence="8">Sulfate adenylyltransferase</fullName>
        <ecNumber evidence="8">2.7.7.4</ecNumber>
    </recommendedName>
    <alternativeName>
        <fullName evidence="8">ATP-sulfurylase</fullName>
    </alternativeName>
    <alternativeName>
        <fullName evidence="8">Sulfate adenylate transferase</fullName>
        <shortName evidence="8">SAT</shortName>
    </alternativeName>
</protein>
<dbReference type="InterPro" id="IPR015947">
    <property type="entry name" value="PUA-like_sf"/>
</dbReference>
<dbReference type="PANTHER" id="PTHR43509">
    <property type="match status" value="1"/>
</dbReference>
<evidence type="ECO:0000256" key="6">
    <source>
        <dbReference type="ARBA" id="ARBA00037980"/>
    </source>
</evidence>
<dbReference type="InterPro" id="IPR020792">
    <property type="entry name" value="SO4_adenylyltransferase_pro"/>
</dbReference>
<dbReference type="SUPFAM" id="SSF88697">
    <property type="entry name" value="PUA domain-like"/>
    <property type="match status" value="1"/>
</dbReference>
<dbReference type="Proteomes" id="UP000606991">
    <property type="component" value="Unassembled WGS sequence"/>
</dbReference>
<dbReference type="SUPFAM" id="SSF52374">
    <property type="entry name" value="Nucleotidylyl transferase"/>
    <property type="match status" value="1"/>
</dbReference>
<name>A0A934JPW1_9BACT</name>
<dbReference type="NCBIfam" id="NF003166">
    <property type="entry name" value="PRK04149.1"/>
    <property type="match status" value="1"/>
</dbReference>
<dbReference type="HAMAP" id="MF_00066">
    <property type="entry name" value="Sulf_adenylyltr"/>
    <property type="match status" value="1"/>
</dbReference>
<keyword evidence="4 8" id="KW-0547">Nucleotide-binding</keyword>
<evidence type="ECO:0000259" key="10">
    <source>
        <dbReference type="Pfam" id="PF14306"/>
    </source>
</evidence>
<dbReference type="InterPro" id="IPR014729">
    <property type="entry name" value="Rossmann-like_a/b/a_fold"/>
</dbReference>
<evidence type="ECO:0000256" key="5">
    <source>
        <dbReference type="ARBA" id="ARBA00022840"/>
    </source>
</evidence>
<dbReference type="Pfam" id="PF01747">
    <property type="entry name" value="ATP-sulfurylase"/>
    <property type="match status" value="1"/>
</dbReference>
<evidence type="ECO:0000256" key="7">
    <source>
        <dbReference type="ARBA" id="ARBA00049370"/>
    </source>
</evidence>
<dbReference type="CDD" id="cd00517">
    <property type="entry name" value="ATPS"/>
    <property type="match status" value="1"/>
</dbReference>
<evidence type="ECO:0000313" key="11">
    <source>
        <dbReference type="EMBL" id="MBJ7593396.1"/>
    </source>
</evidence>
<dbReference type="GO" id="GO:0005524">
    <property type="term" value="F:ATP binding"/>
    <property type="evidence" value="ECO:0007669"/>
    <property type="project" value="UniProtKB-KW"/>
</dbReference>
<evidence type="ECO:0000259" key="9">
    <source>
        <dbReference type="Pfam" id="PF01747"/>
    </source>
</evidence>
<evidence type="ECO:0000256" key="4">
    <source>
        <dbReference type="ARBA" id="ARBA00022741"/>
    </source>
</evidence>
<keyword evidence="2 8" id="KW-0808">Transferase</keyword>
<feature type="domain" description="ATP-sulfurylase PUA-like" evidence="10">
    <location>
        <begin position="7"/>
        <end position="161"/>
    </location>
</feature>
<dbReference type="NCBIfam" id="TIGR00339">
    <property type="entry name" value="sopT"/>
    <property type="match status" value="1"/>
</dbReference>
<dbReference type="PANTHER" id="PTHR43509:SF1">
    <property type="entry name" value="SULFATE ADENYLYLTRANSFERASE"/>
    <property type="match status" value="1"/>
</dbReference>
<dbReference type="EC" id="2.7.7.4" evidence="8"/>
<evidence type="ECO:0000313" key="12">
    <source>
        <dbReference type="Proteomes" id="UP000606991"/>
    </source>
</evidence>
<evidence type="ECO:0000256" key="3">
    <source>
        <dbReference type="ARBA" id="ARBA00022695"/>
    </source>
</evidence>
<evidence type="ECO:0000256" key="2">
    <source>
        <dbReference type="ARBA" id="ARBA00022679"/>
    </source>
</evidence>
<dbReference type="EMBL" id="JAEKNS010000013">
    <property type="protein sequence ID" value="MBJ7593396.1"/>
    <property type="molecule type" value="Genomic_DNA"/>
</dbReference>
<comment type="pathway">
    <text evidence="1 8">Sulfur metabolism; hydrogen sulfide biosynthesis; sulfite from sulfate: step 1/3.</text>
</comment>
<reference evidence="11 12" key="1">
    <citation type="submission" date="2020-10" db="EMBL/GenBank/DDBJ databases">
        <title>Ca. Dormibacterota MAGs.</title>
        <authorList>
            <person name="Montgomery K."/>
        </authorList>
    </citation>
    <scope>NUCLEOTIDE SEQUENCE [LARGE SCALE GENOMIC DNA]</scope>
    <source>
        <strain evidence="11">SC8812_S17_18</strain>
    </source>
</reference>
<dbReference type="Gene3D" id="3.40.50.620">
    <property type="entry name" value="HUPs"/>
    <property type="match status" value="1"/>
</dbReference>